<dbReference type="HAMAP" id="MF_00368">
    <property type="entry name" value="Ribosomal_bL12"/>
    <property type="match status" value="1"/>
</dbReference>
<dbReference type="FunFam" id="3.30.1390.10:FF:000001">
    <property type="entry name" value="50S ribosomal protein L7/L12"/>
    <property type="match status" value="1"/>
</dbReference>
<sequence length="131" mass="13844">MTNKITGIIEDLKSLTLLEAAELVKAIESTFDVDASQASGMGSMTMPGAVNSAPSSEIEEQTEFDVLLASVPAPKKIAILKVVRALTGLGLKEAKDLVESAPKILKEATTKDDAEQMKNKLEEAGATVEVK</sequence>
<dbReference type="InterPro" id="IPR000206">
    <property type="entry name" value="Ribosomal_bL12"/>
</dbReference>
<dbReference type="NCBIfam" id="TIGR00855">
    <property type="entry name" value="L12"/>
    <property type="match status" value="1"/>
</dbReference>
<dbReference type="GO" id="GO:0003735">
    <property type="term" value="F:structural constituent of ribosome"/>
    <property type="evidence" value="ECO:0007669"/>
    <property type="project" value="InterPro"/>
</dbReference>
<feature type="region of interest" description="Disordered" evidence="5">
    <location>
        <begin position="110"/>
        <end position="131"/>
    </location>
</feature>
<comment type="similarity">
    <text evidence="1 4">Belongs to the bacterial ribosomal protein bL12 family.</text>
</comment>
<dbReference type="PANTHER" id="PTHR45987">
    <property type="entry name" value="39S RIBOSOMAL PROTEIN L12"/>
    <property type="match status" value="1"/>
</dbReference>
<gene>
    <name evidence="4 8" type="primary">rpl12</name>
    <name evidence="8" type="ORF">H1444_215</name>
</gene>
<reference evidence="8" key="2">
    <citation type="submission" date="2016-10" db="EMBL/GenBank/DDBJ databases">
        <authorList>
            <person name="de Groot N.N."/>
        </authorList>
    </citation>
    <scope>NUCLEOTIDE SEQUENCE</scope>
    <source>
        <strain evidence="8">H.1444</strain>
    </source>
</reference>
<feature type="domain" description="Large ribosomal subunit protein bL12 C-terminal" evidence="6">
    <location>
        <begin position="64"/>
        <end position="131"/>
    </location>
</feature>
<keyword evidence="3 4" id="KW-0687">Ribonucleoprotein</keyword>
<protein>
    <recommendedName>
        <fullName evidence="4">Large ribosomal subunit protein bL12c</fullName>
    </recommendedName>
</protein>
<evidence type="ECO:0000259" key="7">
    <source>
        <dbReference type="Pfam" id="PF16320"/>
    </source>
</evidence>
<dbReference type="GO" id="GO:0022625">
    <property type="term" value="C:cytosolic large ribosomal subunit"/>
    <property type="evidence" value="ECO:0007669"/>
    <property type="project" value="TreeGrafter"/>
</dbReference>
<dbReference type="Gene3D" id="3.30.1390.10">
    <property type="match status" value="1"/>
</dbReference>
<organism evidence="8">
    <name type="scientific">Nemalion sp. H.1444</name>
    <dbReference type="NCBI Taxonomy" id="1907586"/>
    <lineage>
        <taxon>Eukaryota</taxon>
        <taxon>Rhodophyta</taxon>
        <taxon>Florideophyceae</taxon>
        <taxon>Nemaliophycidae</taxon>
        <taxon>Nemaliales</taxon>
        <taxon>Nemaliaceae</taxon>
        <taxon>Nemalion</taxon>
    </lineage>
</organism>
<evidence type="ECO:0000256" key="5">
    <source>
        <dbReference type="SAM" id="MobiDB-lite"/>
    </source>
</evidence>
<dbReference type="Gene3D" id="1.20.5.710">
    <property type="entry name" value="Single helix bin"/>
    <property type="match status" value="1"/>
</dbReference>
<dbReference type="Pfam" id="PF00542">
    <property type="entry name" value="Ribosomal_L12"/>
    <property type="match status" value="1"/>
</dbReference>
<keyword evidence="8" id="KW-0934">Plastid</keyword>
<dbReference type="PANTHER" id="PTHR45987:SF4">
    <property type="entry name" value="LARGE RIBOSOMAL SUBUNIT PROTEIN BL12M"/>
    <property type="match status" value="1"/>
</dbReference>
<dbReference type="AlphaFoldDB" id="A0A1G4NX27"/>
<dbReference type="Pfam" id="PF16320">
    <property type="entry name" value="Ribosomal_L12_N"/>
    <property type="match status" value="1"/>
</dbReference>
<dbReference type="EMBL" id="LT622871">
    <property type="protein sequence ID" value="SCW23066.1"/>
    <property type="molecule type" value="Genomic_DNA"/>
</dbReference>
<keyword evidence="2 4" id="KW-0689">Ribosomal protein</keyword>
<dbReference type="GO" id="GO:0009507">
    <property type="term" value="C:chloroplast"/>
    <property type="evidence" value="ECO:0007669"/>
    <property type="project" value="UniProtKB-SubCell"/>
</dbReference>
<accession>A0A1G4NX27</accession>
<evidence type="ECO:0000256" key="4">
    <source>
        <dbReference type="HAMAP-Rule" id="MF_00368"/>
    </source>
</evidence>
<comment type="function">
    <text evidence="4">Forms part of the ribosomal stalk which helps the ribosome interact with GTP-bound translation factors. Is thus essential for accurate translation.</text>
</comment>
<geneLocation type="chloroplast" evidence="8"/>
<dbReference type="GO" id="GO:0006412">
    <property type="term" value="P:translation"/>
    <property type="evidence" value="ECO:0007669"/>
    <property type="project" value="UniProtKB-UniRule"/>
</dbReference>
<feature type="compositionally biased region" description="Basic and acidic residues" evidence="5">
    <location>
        <begin position="110"/>
        <end position="123"/>
    </location>
</feature>
<dbReference type="InterPro" id="IPR014719">
    <property type="entry name" value="Ribosomal_bL12_C/ClpS-like"/>
</dbReference>
<comment type="subunit">
    <text evidence="4">Homodimer. Part of the ribosomal stalk of the 50S ribosomal subunit. Forms a multimeric L10(L12)X complex, where L10 forms an elongated spine to which 2 to 4 L12 dimers bind in a sequential fashion. Binds GTP-bound translation factors.</text>
</comment>
<evidence type="ECO:0000256" key="3">
    <source>
        <dbReference type="ARBA" id="ARBA00023274"/>
    </source>
</evidence>
<keyword evidence="8" id="KW-0150">Chloroplast</keyword>
<dbReference type="CDD" id="cd00387">
    <property type="entry name" value="Ribosomal_L7_L12"/>
    <property type="match status" value="1"/>
</dbReference>
<evidence type="ECO:0000313" key="8">
    <source>
        <dbReference type="EMBL" id="SCW23066.1"/>
    </source>
</evidence>
<dbReference type="GO" id="GO:0003729">
    <property type="term" value="F:mRNA binding"/>
    <property type="evidence" value="ECO:0007669"/>
    <property type="project" value="TreeGrafter"/>
</dbReference>
<dbReference type="InterPro" id="IPR036235">
    <property type="entry name" value="Ribosomal_bL12_oligo_N_sf"/>
</dbReference>
<dbReference type="SUPFAM" id="SSF48300">
    <property type="entry name" value="Ribosomal protein L7/12, oligomerisation (N-terminal) domain"/>
    <property type="match status" value="1"/>
</dbReference>
<evidence type="ECO:0000259" key="6">
    <source>
        <dbReference type="Pfam" id="PF00542"/>
    </source>
</evidence>
<name>A0A1G4NX27_9FLOR</name>
<feature type="domain" description="Large ribosomal subunit protein bL12 oligomerization" evidence="7">
    <location>
        <begin position="4"/>
        <end position="49"/>
    </location>
</feature>
<evidence type="ECO:0000256" key="1">
    <source>
        <dbReference type="ARBA" id="ARBA00007197"/>
    </source>
</evidence>
<reference evidence="8" key="1">
    <citation type="submission" date="2016-10" db="EMBL/GenBank/DDBJ databases">
        <title>Chloroplast genomes as a tool to resolve red algal phylogenies: a case study in the Nemaliales.</title>
        <authorList>
            <person name="Costa J.F."/>
            <person name="Lin S.M."/>
            <person name="Macaya E.C."/>
            <person name="Fernandez-Garcia C."/>
            <person name="Verbruggen H."/>
        </authorList>
    </citation>
    <scope>NUCLEOTIDE SEQUENCE</scope>
    <source>
        <strain evidence="8">H.1444</strain>
    </source>
</reference>
<dbReference type="InterPro" id="IPR013823">
    <property type="entry name" value="Ribosomal_bL12_C"/>
</dbReference>
<dbReference type="SUPFAM" id="SSF54736">
    <property type="entry name" value="ClpS-like"/>
    <property type="match status" value="1"/>
</dbReference>
<comment type="subcellular location">
    <subcellularLocation>
        <location evidence="4">Plastid</location>
        <location evidence="4">Chloroplast</location>
    </subcellularLocation>
</comment>
<evidence type="ECO:0000256" key="2">
    <source>
        <dbReference type="ARBA" id="ARBA00022980"/>
    </source>
</evidence>
<proteinExistence type="inferred from homology"/>
<dbReference type="InterPro" id="IPR008932">
    <property type="entry name" value="Ribosomal_bL12_oligo"/>
</dbReference>